<dbReference type="InterPro" id="IPR021759">
    <property type="entry name" value="WxLIP_HBD"/>
</dbReference>
<evidence type="ECO:0000259" key="3">
    <source>
        <dbReference type="Pfam" id="PF11797"/>
    </source>
</evidence>
<sequence length="356" mass="40008">MIVMKLSQVPNKTTGNGIKIFCYLCFIVSCYLIFLRFEVALSQQPEPQPLAGFTVESVIPDNQLDKNQTYFYLGVQPSNQQIIQVKIRSLQKEPVTVALSIHDAVNGTEGQIDYTQTSPKLDSSLTNSITQIVHLQNKEATVTVKNFEEKIVNYEIKIPKEPFSGVKLGALRFIKQLEDESLTSNQFTSTYAYTISVMLTEDKQPFDEGAELQLKKVGTTISAGQPVVQVTYQNRQPKVMKEATITNWLTKKGQTKELLKKVQADVTVAPNSLLAMDLPLNDVVLPAGTYTVHSQVSAGNREWQWRKDFTITQTQIKQWSTNTPSAKRQPFLLVGSSAMVLVVVSIYFYLKKSRTK</sequence>
<reference evidence="4 5" key="1">
    <citation type="submission" date="2013-02" db="EMBL/GenBank/DDBJ databases">
        <title>The Genome Sequence of Enterococcus faecalis ATCC_6055.</title>
        <authorList>
            <consortium name="The Broad Institute Genome Sequencing Platform"/>
            <consortium name="The Broad Institute Genome Sequencing Center for Infectious Disease"/>
            <person name="Earl A.M."/>
            <person name="Gilmore M.S."/>
            <person name="Lebreton F."/>
            <person name="Walker B."/>
            <person name="Young S.K."/>
            <person name="Zeng Q."/>
            <person name="Gargeya S."/>
            <person name="Fitzgerald M."/>
            <person name="Haas B."/>
            <person name="Abouelleil A."/>
            <person name="Alvarado L."/>
            <person name="Arachchi H.M."/>
            <person name="Berlin A.M."/>
            <person name="Chapman S.B."/>
            <person name="Dewar J."/>
            <person name="Goldberg J."/>
            <person name="Griggs A."/>
            <person name="Gujja S."/>
            <person name="Hansen M."/>
            <person name="Howarth C."/>
            <person name="Imamovic A."/>
            <person name="Larimer J."/>
            <person name="McCowan C."/>
            <person name="Murphy C."/>
            <person name="Neiman D."/>
            <person name="Pearson M."/>
            <person name="Priest M."/>
            <person name="Roberts A."/>
            <person name="Saif S."/>
            <person name="Shea T."/>
            <person name="Sisk P."/>
            <person name="Sykes S."/>
            <person name="Wortman J."/>
            <person name="Nusbaum C."/>
            <person name="Birren B."/>
        </authorList>
    </citation>
    <scope>NUCLEOTIDE SEQUENCE [LARGE SCALE GENOMIC DNA]</scope>
    <source>
        <strain evidence="4 5">ATCC 6055</strain>
    </source>
</reference>
<keyword evidence="1" id="KW-0472">Membrane</keyword>
<keyword evidence="1" id="KW-1133">Transmembrane helix</keyword>
<organism evidence="4 5">
    <name type="scientific">Enterococcus faecalis ATCC 6055</name>
    <dbReference type="NCBI Taxonomy" id="1169311"/>
    <lineage>
        <taxon>Bacteria</taxon>
        <taxon>Bacillati</taxon>
        <taxon>Bacillota</taxon>
        <taxon>Bacilli</taxon>
        <taxon>Lactobacillales</taxon>
        <taxon>Enterococcaceae</taxon>
        <taxon>Enterococcus</taxon>
    </lineage>
</organism>
<evidence type="ECO:0000259" key="2">
    <source>
        <dbReference type="Pfam" id="PF06030"/>
    </source>
</evidence>
<dbReference type="PROSITE" id="PS51257">
    <property type="entry name" value="PROKAR_LIPOPROTEIN"/>
    <property type="match status" value="1"/>
</dbReference>
<gene>
    <name evidence="4" type="ORF">WOU_01944</name>
</gene>
<dbReference type="InterPro" id="IPR010317">
    <property type="entry name" value="WxLIP_PGBD"/>
</dbReference>
<proteinExistence type="predicted"/>
<dbReference type="HOGENOM" id="CLU_051987_0_2_9"/>
<keyword evidence="1" id="KW-0812">Transmembrane</keyword>
<comment type="caution">
    <text evidence="4">The sequence shown here is derived from an EMBL/GenBank/DDBJ whole genome shotgun (WGS) entry which is preliminary data.</text>
</comment>
<dbReference type="EMBL" id="ASDZ01000023">
    <property type="protein sequence ID" value="EOK12161.1"/>
    <property type="molecule type" value="Genomic_DNA"/>
</dbReference>
<name>R3KFC6_ENTFL</name>
<protein>
    <submittedName>
        <fullName evidence="4">Uncharacterized protein</fullName>
    </submittedName>
</protein>
<feature type="transmembrane region" description="Helical" evidence="1">
    <location>
        <begin position="20"/>
        <end position="37"/>
    </location>
</feature>
<accession>R3KFC6</accession>
<evidence type="ECO:0000313" key="4">
    <source>
        <dbReference type="EMBL" id="EOK12161.1"/>
    </source>
</evidence>
<feature type="transmembrane region" description="Helical" evidence="1">
    <location>
        <begin position="331"/>
        <end position="350"/>
    </location>
</feature>
<evidence type="ECO:0000313" key="5">
    <source>
        <dbReference type="Proteomes" id="UP000013638"/>
    </source>
</evidence>
<feature type="domain" description="WxL Interacting Protein host binding" evidence="3">
    <location>
        <begin position="186"/>
        <end position="319"/>
    </location>
</feature>
<evidence type="ECO:0000256" key="1">
    <source>
        <dbReference type="SAM" id="Phobius"/>
    </source>
</evidence>
<dbReference type="PATRIC" id="fig|1169311.3.peg.1916"/>
<dbReference type="AlphaFoldDB" id="R3KFC6"/>
<dbReference type="Pfam" id="PF06030">
    <property type="entry name" value="WxLIP_PGBD"/>
    <property type="match status" value="1"/>
</dbReference>
<feature type="domain" description="WxL Interacting Protein peptidoglycan binding" evidence="2">
    <location>
        <begin position="53"/>
        <end position="174"/>
    </location>
</feature>
<dbReference type="Pfam" id="PF11797">
    <property type="entry name" value="WxLIP_HBD"/>
    <property type="match status" value="1"/>
</dbReference>
<dbReference type="Proteomes" id="UP000013638">
    <property type="component" value="Unassembled WGS sequence"/>
</dbReference>